<feature type="transmembrane region" description="Helical" evidence="10">
    <location>
        <begin position="276"/>
        <end position="294"/>
    </location>
</feature>
<evidence type="ECO:0000313" key="11">
    <source>
        <dbReference type="EMBL" id="GAA6270220.1"/>
    </source>
</evidence>
<feature type="transmembrane region" description="Helical" evidence="10">
    <location>
        <begin position="21"/>
        <end position="43"/>
    </location>
</feature>
<dbReference type="PANTHER" id="PTHR13285">
    <property type="entry name" value="ACYLTRANSFERASE"/>
    <property type="match status" value="1"/>
</dbReference>
<dbReference type="InterPro" id="IPR024194">
    <property type="entry name" value="Ac/AlaTfrase_AlgI/DltB"/>
</dbReference>
<organism evidence="11 12">
    <name type="scientific">Enterocloster alcoholdehydrogenati</name>
    <dbReference type="NCBI Taxonomy" id="2547410"/>
    <lineage>
        <taxon>Bacteria</taxon>
        <taxon>Bacillati</taxon>
        <taxon>Bacillota</taxon>
        <taxon>Clostridia</taxon>
        <taxon>Lachnospirales</taxon>
        <taxon>Lachnospiraceae</taxon>
        <taxon>Enterocloster</taxon>
    </lineage>
</organism>
<reference evidence="11 12" key="1">
    <citation type="submission" date="2024-04" db="EMBL/GenBank/DDBJ databases">
        <title>Defined microbial consortia suppress multidrug-resistant proinflammatory Enterobacteriaceae via ecological control.</title>
        <authorList>
            <person name="Furuichi M."/>
            <person name="Kawaguchi T."/>
            <person name="Pust M."/>
            <person name="Yasuma K."/>
            <person name="Plichta D."/>
            <person name="Hasegawa N."/>
            <person name="Ohya T."/>
            <person name="Bhattarai S."/>
            <person name="Sasajima S."/>
            <person name="Aoto Y."/>
            <person name="Tuganbaev T."/>
            <person name="Yaginuma M."/>
            <person name="Ueda M."/>
            <person name="Okahashi N."/>
            <person name="Amafuji K."/>
            <person name="Kiridooshi Y."/>
            <person name="Sugita K."/>
            <person name="Strazar M."/>
            <person name="Skelly A."/>
            <person name="Suda W."/>
            <person name="Hattori M."/>
            <person name="Nakamoto N."/>
            <person name="Caballero S."/>
            <person name="Norman J."/>
            <person name="Olle B."/>
            <person name="Tanoue T."/>
            <person name="Arita M."/>
            <person name="Bucci V."/>
            <person name="Atarashi K."/>
            <person name="Xavier R."/>
            <person name="Honda K."/>
        </authorList>
    </citation>
    <scope>NUCLEOTIDE SEQUENCE [LARGE SCALE GENOMIC DNA]</scope>
    <source>
        <strain evidence="12">f13</strain>
    </source>
</reference>
<evidence type="ECO:0000256" key="3">
    <source>
        <dbReference type="ARBA" id="ARBA00022475"/>
    </source>
</evidence>
<feature type="transmembrane region" description="Helical" evidence="10">
    <location>
        <begin position="352"/>
        <end position="373"/>
    </location>
</feature>
<evidence type="ECO:0000256" key="6">
    <source>
        <dbReference type="ARBA" id="ARBA00022989"/>
    </source>
</evidence>
<evidence type="ECO:0000313" key="12">
    <source>
        <dbReference type="Proteomes" id="UP001600894"/>
    </source>
</evidence>
<evidence type="ECO:0000256" key="10">
    <source>
        <dbReference type="SAM" id="Phobius"/>
    </source>
</evidence>
<evidence type="ECO:0000256" key="1">
    <source>
        <dbReference type="ARBA" id="ARBA00004651"/>
    </source>
</evidence>
<keyword evidence="7 9" id="KW-0472">Membrane</keyword>
<dbReference type="Pfam" id="PF03062">
    <property type="entry name" value="MBOAT"/>
    <property type="match status" value="1"/>
</dbReference>
<dbReference type="EMBL" id="BAABXL010000001">
    <property type="protein sequence ID" value="GAA6270220.1"/>
    <property type="molecule type" value="Genomic_DNA"/>
</dbReference>
<keyword evidence="3 9" id="KW-1003">Cell membrane</keyword>
<comment type="caution">
    <text evidence="11">The sequence shown here is derived from an EMBL/GenBank/DDBJ whole genome shotgun (WGS) entry which is preliminary data.</text>
</comment>
<feature type="transmembrane region" description="Helical" evidence="10">
    <location>
        <begin position="385"/>
        <end position="406"/>
    </location>
</feature>
<dbReference type="InterPro" id="IPR051085">
    <property type="entry name" value="MB_O-acyltransferase"/>
</dbReference>
<evidence type="ECO:0000256" key="5">
    <source>
        <dbReference type="ARBA" id="ARBA00022692"/>
    </source>
</evidence>
<name>A0ABQ0B1R0_9FIRM</name>
<keyword evidence="12" id="KW-1185">Reference proteome</keyword>
<keyword evidence="4 9" id="KW-0808">Transferase</keyword>
<proteinExistence type="inferred from homology"/>
<feature type="transmembrane region" description="Helical" evidence="10">
    <location>
        <begin position="306"/>
        <end position="332"/>
    </location>
</feature>
<feature type="transmembrane region" description="Helical" evidence="10">
    <location>
        <begin position="63"/>
        <end position="84"/>
    </location>
</feature>
<evidence type="ECO:0000256" key="8">
    <source>
        <dbReference type="ARBA" id="ARBA00023315"/>
    </source>
</evidence>
<keyword evidence="6 10" id="KW-1133">Transmembrane helix</keyword>
<keyword evidence="5 10" id="KW-0812">Transmembrane</keyword>
<dbReference type="PANTHER" id="PTHR13285:SF23">
    <property type="entry name" value="TEICHOIC ACID D-ALANYLTRANSFERASE"/>
    <property type="match status" value="1"/>
</dbReference>
<dbReference type="Proteomes" id="UP001600894">
    <property type="component" value="Unassembled WGS sequence"/>
</dbReference>
<comment type="similarity">
    <text evidence="2 9">Belongs to the membrane-bound acyltransferase family.</text>
</comment>
<dbReference type="InterPro" id="IPR004299">
    <property type="entry name" value="MBOAT_fam"/>
</dbReference>
<evidence type="ECO:0000256" key="7">
    <source>
        <dbReference type="ARBA" id="ARBA00023136"/>
    </source>
</evidence>
<comment type="subcellular location">
    <subcellularLocation>
        <location evidence="1">Cell membrane</location>
        <topology evidence="1">Multi-pass membrane protein</topology>
    </subcellularLocation>
</comment>
<dbReference type="PIRSF" id="PIRSF500217">
    <property type="entry name" value="AlgI"/>
    <property type="match status" value="1"/>
</dbReference>
<gene>
    <name evidence="11" type="ORF">F130042H8_32800</name>
</gene>
<sequence length="415" mass="48157">MAVNFFIGRRIGRKWNGPERAVWLTIGIIYNLLWLMSFKYSAFFAENTNALLTYVGLSVQLPVLRPALPLGISFYTFQAIAYLADVYRKKIRSESSLLRFGTWFTMFTQVTSGPITRYQEVRPQLLGRKLSLDRLETGLREFTIGLSLKVLLANQLGGLWNQVNAIGYESISTPLAWMGIIAFSLQLYFDFYGYSLMAQGLGWILGFQIPRNFAHPYQSLSMTEFWRRWHMTLGKWFKDYIYIPLGGNRRGTFIMVRNLLAVWLLTGFWHGADWNFLLWGLLLFVLISLEKLGLGTLLNRFPALGHIYMAFVIPLNWLVFAISQPAQILIYLQRLFPFFNAPGAYTWFAGDYLKYGQIYGLSLIAGLIFVTDLPRRIYNRYRTTFVTALGLVVLFWICIYCIKMGMDDPFLYFRF</sequence>
<keyword evidence="8 9" id="KW-0012">Acyltransferase</keyword>
<accession>A0ABQ0B1R0</accession>
<protein>
    <submittedName>
        <fullName evidence="11">MBOAT family protein</fullName>
    </submittedName>
</protein>
<evidence type="ECO:0000256" key="4">
    <source>
        <dbReference type="ARBA" id="ARBA00022679"/>
    </source>
</evidence>
<dbReference type="InterPro" id="IPR028362">
    <property type="entry name" value="AlgI"/>
</dbReference>
<feature type="transmembrane region" description="Helical" evidence="10">
    <location>
        <begin position="252"/>
        <end position="270"/>
    </location>
</feature>
<evidence type="ECO:0000256" key="9">
    <source>
        <dbReference type="PIRNR" id="PIRNR016636"/>
    </source>
</evidence>
<evidence type="ECO:0000256" key="2">
    <source>
        <dbReference type="ARBA" id="ARBA00010323"/>
    </source>
</evidence>
<dbReference type="PIRSF" id="PIRSF016636">
    <property type="entry name" value="AlgI_DltB"/>
    <property type="match status" value="1"/>
</dbReference>